<dbReference type="OrthoDB" id="3504325at2"/>
<accession>A0A561SDP1</accession>
<evidence type="ECO:0000313" key="2">
    <source>
        <dbReference type="Proteomes" id="UP000317940"/>
    </source>
</evidence>
<protein>
    <submittedName>
        <fullName evidence="1">Uncharacterized protein</fullName>
    </submittedName>
</protein>
<dbReference type="Proteomes" id="UP000317940">
    <property type="component" value="Unassembled WGS sequence"/>
</dbReference>
<proteinExistence type="predicted"/>
<reference evidence="1 2" key="1">
    <citation type="submission" date="2019-06" db="EMBL/GenBank/DDBJ databases">
        <title>Sequencing the genomes of 1000 actinobacteria strains.</title>
        <authorList>
            <person name="Klenk H.-P."/>
        </authorList>
    </citation>
    <scope>NUCLEOTIDE SEQUENCE [LARGE SCALE GENOMIC DNA]</scope>
    <source>
        <strain evidence="1 2">DSM 44826</strain>
    </source>
</reference>
<keyword evidence="2" id="KW-1185">Reference proteome</keyword>
<organism evidence="1 2">
    <name type="scientific">Kitasatospora viridis</name>
    <dbReference type="NCBI Taxonomy" id="281105"/>
    <lineage>
        <taxon>Bacteria</taxon>
        <taxon>Bacillati</taxon>
        <taxon>Actinomycetota</taxon>
        <taxon>Actinomycetes</taxon>
        <taxon>Kitasatosporales</taxon>
        <taxon>Streptomycetaceae</taxon>
        <taxon>Kitasatospora</taxon>
    </lineage>
</organism>
<dbReference type="EMBL" id="VIWT01000006">
    <property type="protein sequence ID" value="TWF72991.1"/>
    <property type="molecule type" value="Genomic_DNA"/>
</dbReference>
<dbReference type="AlphaFoldDB" id="A0A561SDP1"/>
<gene>
    <name evidence="1" type="ORF">FHX73_16142</name>
</gene>
<dbReference type="RefSeq" id="WP_145910974.1">
    <property type="nucleotide sequence ID" value="NZ_BAAAMZ010000005.1"/>
</dbReference>
<name>A0A561SDP1_9ACTN</name>
<evidence type="ECO:0000313" key="1">
    <source>
        <dbReference type="EMBL" id="TWF72991.1"/>
    </source>
</evidence>
<comment type="caution">
    <text evidence="1">The sequence shown here is derived from an EMBL/GenBank/DDBJ whole genome shotgun (WGS) entry which is preliminary data.</text>
</comment>
<sequence>MQPFPPLPPHTVWYDTGTNVFRFAARADGQWWVLRLNGFPDHPLYTLFIGGRVVGDLYEPPASWGLDEQQAPLLGAVERAEMLGELAGLGPYGAEVGRPCDGDYCTCQALTDEFAAQVTEKR</sequence>